<keyword evidence="2" id="KW-1185">Reference proteome</keyword>
<evidence type="ECO:0000313" key="1">
    <source>
        <dbReference type="EMBL" id="SMC80379.1"/>
    </source>
</evidence>
<accession>A0A1W2C589</accession>
<name>A0A1W2C589_9FLAO</name>
<gene>
    <name evidence="1" type="ORF">SAMN06296427_108153</name>
</gene>
<protein>
    <submittedName>
        <fullName evidence="1">Uncharacterized protein</fullName>
    </submittedName>
</protein>
<sequence>MAGKVIFKNFNVRNKLVKRYDNLLINYVNHGLMPENFFNMDMIVIQKEFYEIAGYWDFNQWVKYVMRKKFL</sequence>
<dbReference type="Proteomes" id="UP000192393">
    <property type="component" value="Unassembled WGS sequence"/>
</dbReference>
<dbReference type="STRING" id="1434700.SAMN06296427_108153"/>
<dbReference type="EMBL" id="FWXS01000008">
    <property type="protein sequence ID" value="SMC80379.1"/>
    <property type="molecule type" value="Genomic_DNA"/>
</dbReference>
<evidence type="ECO:0000313" key="2">
    <source>
        <dbReference type="Proteomes" id="UP000192393"/>
    </source>
</evidence>
<proteinExistence type="predicted"/>
<reference evidence="1 2" key="1">
    <citation type="submission" date="2017-04" db="EMBL/GenBank/DDBJ databases">
        <authorList>
            <person name="Afonso C.L."/>
            <person name="Miller P.J."/>
            <person name="Scott M.A."/>
            <person name="Spackman E."/>
            <person name="Goraichik I."/>
            <person name="Dimitrov K.M."/>
            <person name="Suarez D.L."/>
            <person name="Swayne D.E."/>
        </authorList>
    </citation>
    <scope>NUCLEOTIDE SEQUENCE [LARGE SCALE GENOMIC DNA]</scope>
    <source>
        <strain evidence="1 2">CGMCC 1.12708</strain>
    </source>
</reference>
<organism evidence="1 2">
    <name type="scientific">Moheibacter sediminis</name>
    <dbReference type="NCBI Taxonomy" id="1434700"/>
    <lineage>
        <taxon>Bacteria</taxon>
        <taxon>Pseudomonadati</taxon>
        <taxon>Bacteroidota</taxon>
        <taxon>Flavobacteriia</taxon>
        <taxon>Flavobacteriales</taxon>
        <taxon>Weeksellaceae</taxon>
        <taxon>Moheibacter</taxon>
    </lineage>
</organism>
<dbReference type="AlphaFoldDB" id="A0A1W2C589"/>